<accession>A0A819HLK7</accession>
<feature type="domain" description="VWFA" evidence="13">
    <location>
        <begin position="88"/>
        <end position="261"/>
    </location>
</feature>
<dbReference type="InterPro" id="IPR027059">
    <property type="entry name" value="Coatomer_dsu"/>
</dbReference>
<organism evidence="14 15">
    <name type="scientific">Rotaria sordida</name>
    <dbReference type="NCBI Taxonomy" id="392033"/>
    <lineage>
        <taxon>Eukaryota</taxon>
        <taxon>Metazoa</taxon>
        <taxon>Spiralia</taxon>
        <taxon>Gnathifera</taxon>
        <taxon>Rotifera</taxon>
        <taxon>Eurotatoria</taxon>
        <taxon>Bdelloidea</taxon>
        <taxon>Philodinida</taxon>
        <taxon>Philodinidae</taxon>
        <taxon>Rotaria</taxon>
    </lineage>
</organism>
<keyword evidence="6 11" id="KW-0931">ER-Golgi transport</keyword>
<dbReference type="GO" id="GO:0006890">
    <property type="term" value="P:retrograde vesicle-mediated transport, Golgi to endoplasmic reticulum"/>
    <property type="evidence" value="ECO:0007669"/>
    <property type="project" value="UniProtKB-UniRule"/>
</dbReference>
<gene>
    <name evidence="14" type="ORF">JBS370_LOCUS20832</name>
</gene>
<evidence type="ECO:0000313" key="14">
    <source>
        <dbReference type="EMBL" id="CAF3900165.1"/>
    </source>
</evidence>
<dbReference type="EMBL" id="CAJOBD010002679">
    <property type="protein sequence ID" value="CAF3900165.1"/>
    <property type="molecule type" value="Genomic_DNA"/>
</dbReference>
<dbReference type="FunFam" id="3.30.450.60:FF:000003">
    <property type="entry name" value="Coatomer subunit delta"/>
    <property type="match status" value="1"/>
</dbReference>
<dbReference type="GO" id="GO:0030126">
    <property type="term" value="C:COPI vesicle coat"/>
    <property type="evidence" value="ECO:0007669"/>
    <property type="project" value="UniProtKB-UniRule"/>
</dbReference>
<dbReference type="GO" id="GO:0006888">
    <property type="term" value="P:endoplasmic reticulum to Golgi vesicle-mediated transport"/>
    <property type="evidence" value="ECO:0007669"/>
    <property type="project" value="TreeGrafter"/>
</dbReference>
<dbReference type="SUPFAM" id="SSF53300">
    <property type="entry name" value="vWA-like"/>
    <property type="match status" value="1"/>
</dbReference>
<dbReference type="CDD" id="cd14830">
    <property type="entry name" value="Delta_COP_N"/>
    <property type="match status" value="1"/>
</dbReference>
<dbReference type="GO" id="GO:0015031">
    <property type="term" value="P:protein transport"/>
    <property type="evidence" value="ECO:0007669"/>
    <property type="project" value="UniProtKB-KW"/>
</dbReference>
<evidence type="ECO:0000256" key="2">
    <source>
        <dbReference type="ARBA" id="ARBA00010516"/>
    </source>
</evidence>
<dbReference type="PANTHER" id="PTHR10121:SF0">
    <property type="entry name" value="COATOMER SUBUNIT DELTA"/>
    <property type="match status" value="1"/>
</dbReference>
<proteinExistence type="inferred from homology"/>
<dbReference type="InterPro" id="IPR036168">
    <property type="entry name" value="AP2_Mu_C_sf"/>
</dbReference>
<evidence type="ECO:0000256" key="6">
    <source>
        <dbReference type="ARBA" id="ARBA00022892"/>
    </source>
</evidence>
<comment type="subcellular location">
    <subcellularLocation>
        <location evidence="11">Cytoplasm</location>
    </subcellularLocation>
    <subcellularLocation>
        <location evidence="1 11">Golgi apparatus membrane</location>
        <topology evidence="1 11">Peripheral membrane protein</topology>
        <orientation evidence="1 11">Cytoplasmic side</orientation>
    </subcellularLocation>
    <subcellularLocation>
        <location evidence="11">Cytoplasmic vesicle</location>
        <location evidence="11">COPI-coated vesicle membrane</location>
        <topology evidence="11">Peripheral membrane protein</topology>
        <orientation evidence="11">Cytoplasmic side</orientation>
    </subcellularLocation>
</comment>
<dbReference type="Pfam" id="PF00928">
    <property type="entry name" value="Adap_comp_sub"/>
    <property type="match status" value="1"/>
</dbReference>
<feature type="region of interest" description="Disordered" evidence="12">
    <location>
        <begin position="800"/>
        <end position="826"/>
    </location>
</feature>
<keyword evidence="9 11" id="KW-0472">Membrane</keyword>
<evidence type="ECO:0000256" key="3">
    <source>
        <dbReference type="ARBA" id="ARBA00011775"/>
    </source>
</evidence>
<evidence type="ECO:0000256" key="10">
    <source>
        <dbReference type="ARBA" id="ARBA00023329"/>
    </source>
</evidence>
<keyword evidence="7 11" id="KW-0653">Protein transport</keyword>
<evidence type="ECO:0000256" key="7">
    <source>
        <dbReference type="ARBA" id="ARBA00022927"/>
    </source>
</evidence>
<name>A0A819HLK7_9BILA</name>
<comment type="similarity">
    <text evidence="2 11">Belongs to the adaptor complexes medium subunit family. Delta-COP subfamily.</text>
</comment>
<dbReference type="SUPFAM" id="SSF49447">
    <property type="entry name" value="Second domain of Mu2 adaptin subunit (ap50) of ap2 adaptor"/>
    <property type="match status" value="1"/>
</dbReference>
<sequence length="1094" mass="124891">MKLFSPTHRLRRKLTDCIAMVELVDNVLIDRDFVLSITLKSANLPRISNETLSLDNDSNTITSNNYDSQACMLTFYPRFEILTNSNEQIEIIFIVDVSNSMDGSHVQQAKQLAHFFLTNLKVDDKNIYFNVVTFGSDNDECFPISTLTTKENLDKAKHFVLHSLVHRGNTDLFAVLHRYSLLPSLSSSKFGRQFILLSDGHIHDVNSILALFKHQSTMHRDRLFTCAIGNVANKRGLKQLANGANGGSLITIFGSNYRSRWKTKVLNILEHVRQPCVTSISIDWEGHLDEKQKFNMQAPKIIRSLFNGMRLSVYRFIKNCHKATLTVTIDGQEFVTTVFSSTMTTTRGRILHYLTARAIIDDYENGLLQMDESENERIKIQYKQDLIDLSIKHSVISAYTSFVAIEERDAKTDKQTLQPGVRLLDVMLDRDVDLLPYMQWDGDLSDLTLIKQKLIDARISLQSASIQSKKELIADFEKLCEKISYRAGGDAKFDMMMTIIRTYRYSLNEYDKSIELENKMQNDLKIQMINITTEERKTLQQRCEDNNLMIVNDEEESLIVYDENKPVTKIDSSQLQSKQAELMDECDDSGVDLFGDFNKDFFYKPSDIFVSDYSITDTLLAASICTKTGKPLISRQFVEMTRSRIEDLLGSFPQLIGADKQHTFVETDTVRYVYQPFDKLYMILLTTKARNIFEDLEILRLFSQVISEYCKTVDEKEIFEHAFELISAFDEIVALGYKENVNLAQIRTYIEMDSHDERCQEYQAKDRMKQTAKELDLQKRAQRVDGSKFYESSTSISSNIYSSSSTNNKPDITPTPVTYSTSHTASTTIRPSTIDKAMKSEGEIVVNTVPVTSGVGGAVAKYKTQSISLPNTKKGDVHLKQEKKLTVRCSHDGGLESLEVHGMLILCVKSIQYGRILIVVDNKETRNIQLQTKSFPINQKVAVLKWRYISTDSKEIPLIINCWPNETPNGSCDVNVEYELQNRNFVLKDVQIMVPLPDGGQIPVIGKFDGDYQFDNRKTTLIWTLPVVDQSNSEGALEFTIRGKSVDFFPIQVDFIAETSYCDIKIADVKSVDNRKSVMYSNESQLIIDKYEYV</sequence>
<evidence type="ECO:0000256" key="11">
    <source>
        <dbReference type="RuleBase" id="RU366052"/>
    </source>
</evidence>
<dbReference type="InterPro" id="IPR011012">
    <property type="entry name" value="Longin-like_dom_sf"/>
</dbReference>
<dbReference type="Pfam" id="PF13768">
    <property type="entry name" value="VWA_3"/>
    <property type="match status" value="1"/>
</dbReference>
<dbReference type="SUPFAM" id="SSF64356">
    <property type="entry name" value="SNARE-like"/>
    <property type="match status" value="1"/>
</dbReference>
<protein>
    <recommendedName>
        <fullName evidence="11">Coatomer subunit delta</fullName>
    </recommendedName>
</protein>
<reference evidence="14" key="1">
    <citation type="submission" date="2021-02" db="EMBL/GenBank/DDBJ databases">
        <authorList>
            <person name="Nowell W R."/>
        </authorList>
    </citation>
    <scope>NUCLEOTIDE SEQUENCE</scope>
</reference>
<keyword evidence="8 11" id="KW-0333">Golgi apparatus</keyword>
<dbReference type="Gene3D" id="3.30.450.60">
    <property type="match status" value="1"/>
</dbReference>
<dbReference type="PANTHER" id="PTHR10121">
    <property type="entry name" value="COATOMER SUBUNIT DELTA"/>
    <property type="match status" value="1"/>
</dbReference>
<dbReference type="GO" id="GO:0000139">
    <property type="term" value="C:Golgi membrane"/>
    <property type="evidence" value="ECO:0007669"/>
    <property type="project" value="UniProtKB-SubCell"/>
</dbReference>
<dbReference type="Proteomes" id="UP000663836">
    <property type="component" value="Unassembled WGS sequence"/>
</dbReference>
<evidence type="ECO:0000256" key="8">
    <source>
        <dbReference type="ARBA" id="ARBA00023034"/>
    </source>
</evidence>
<dbReference type="GO" id="GO:0051645">
    <property type="term" value="P:Golgi localization"/>
    <property type="evidence" value="ECO:0007669"/>
    <property type="project" value="TreeGrafter"/>
</dbReference>
<keyword evidence="10" id="KW-0968">Cytoplasmic vesicle</keyword>
<evidence type="ECO:0000256" key="1">
    <source>
        <dbReference type="ARBA" id="ARBA00004255"/>
    </source>
</evidence>
<dbReference type="Gene3D" id="3.40.50.410">
    <property type="entry name" value="von Willebrand factor, type A domain"/>
    <property type="match status" value="1"/>
</dbReference>
<dbReference type="InterPro" id="IPR022775">
    <property type="entry name" value="AP_mu_sigma_su"/>
</dbReference>
<dbReference type="FunFam" id="2.60.40.1170:FF:000007">
    <property type="entry name" value="Coatomer subunit delta"/>
    <property type="match status" value="1"/>
</dbReference>
<dbReference type="CDD" id="cd09254">
    <property type="entry name" value="AP_delta-COPI_MHD"/>
    <property type="match status" value="1"/>
</dbReference>
<feature type="compositionally biased region" description="Polar residues" evidence="12">
    <location>
        <begin position="815"/>
        <end position="826"/>
    </location>
</feature>
<dbReference type="InterPro" id="IPR036465">
    <property type="entry name" value="vWFA_dom_sf"/>
</dbReference>
<evidence type="ECO:0000313" key="15">
    <source>
        <dbReference type="Proteomes" id="UP000663836"/>
    </source>
</evidence>
<comment type="caution">
    <text evidence="14">The sequence shown here is derived from an EMBL/GenBank/DDBJ whole genome shotgun (WGS) entry which is preliminary data.</text>
</comment>
<evidence type="ECO:0000256" key="12">
    <source>
        <dbReference type="SAM" id="MobiDB-lite"/>
    </source>
</evidence>
<dbReference type="AlphaFoldDB" id="A0A819HLK7"/>
<dbReference type="Pfam" id="PF01217">
    <property type="entry name" value="Clat_adaptor_s"/>
    <property type="match status" value="1"/>
</dbReference>
<dbReference type="InterPro" id="IPR028565">
    <property type="entry name" value="MHD"/>
</dbReference>
<comment type="subunit">
    <text evidence="3 11">Oligomeric complex that consists of at least the alpha, beta, beta', gamma, delta, epsilon and zeta subunits.</text>
</comment>
<evidence type="ECO:0000256" key="9">
    <source>
        <dbReference type="ARBA" id="ARBA00023136"/>
    </source>
</evidence>
<evidence type="ECO:0000256" key="5">
    <source>
        <dbReference type="ARBA" id="ARBA00022490"/>
    </source>
</evidence>
<evidence type="ECO:0000259" key="13">
    <source>
        <dbReference type="SMART" id="SM00327"/>
    </source>
</evidence>
<comment type="function">
    <text evidence="11">The coatomer is a cytosolic protein complex that binds to dilysine motifs and reversibly associates with Golgi non-clathrin-coated vesicles, which further mediate biosynthetic protein transport from the ER, via the Golgi up to the trans Golgi network.</text>
</comment>
<dbReference type="InterPro" id="IPR002035">
    <property type="entry name" value="VWF_A"/>
</dbReference>
<keyword evidence="4 11" id="KW-0813">Transport</keyword>
<keyword evidence="5 11" id="KW-0963">Cytoplasm</keyword>
<evidence type="ECO:0000256" key="4">
    <source>
        <dbReference type="ARBA" id="ARBA00022448"/>
    </source>
</evidence>
<dbReference type="SMART" id="SM00327">
    <property type="entry name" value="VWA"/>
    <property type="match status" value="1"/>
</dbReference>